<evidence type="ECO:0000313" key="1">
    <source>
        <dbReference type="EMBL" id="KAH7957826.1"/>
    </source>
</evidence>
<protein>
    <recommendedName>
        <fullName evidence="3">Tick transposon</fullName>
    </recommendedName>
</protein>
<gene>
    <name evidence="1" type="ORF">HPB52_023162</name>
</gene>
<reference evidence="1" key="1">
    <citation type="journal article" date="2020" name="Cell">
        <title>Large-Scale Comparative Analyses of Tick Genomes Elucidate Their Genetic Diversity and Vector Capacities.</title>
        <authorList>
            <consortium name="Tick Genome and Microbiome Consortium (TIGMIC)"/>
            <person name="Jia N."/>
            <person name="Wang J."/>
            <person name="Shi W."/>
            <person name="Du L."/>
            <person name="Sun Y."/>
            <person name="Zhan W."/>
            <person name="Jiang J.F."/>
            <person name="Wang Q."/>
            <person name="Zhang B."/>
            <person name="Ji P."/>
            <person name="Bell-Sakyi L."/>
            <person name="Cui X.M."/>
            <person name="Yuan T.T."/>
            <person name="Jiang B.G."/>
            <person name="Yang W.F."/>
            <person name="Lam T.T."/>
            <person name="Chang Q.C."/>
            <person name="Ding S.J."/>
            <person name="Wang X.J."/>
            <person name="Zhu J.G."/>
            <person name="Ruan X.D."/>
            <person name="Zhao L."/>
            <person name="Wei J.T."/>
            <person name="Ye R.Z."/>
            <person name="Que T.C."/>
            <person name="Du C.H."/>
            <person name="Zhou Y.H."/>
            <person name="Cheng J.X."/>
            <person name="Dai P.F."/>
            <person name="Guo W.B."/>
            <person name="Han X.H."/>
            <person name="Huang E.J."/>
            <person name="Li L.F."/>
            <person name="Wei W."/>
            <person name="Gao Y.C."/>
            <person name="Liu J.Z."/>
            <person name="Shao H.Z."/>
            <person name="Wang X."/>
            <person name="Wang C.C."/>
            <person name="Yang T.C."/>
            <person name="Huo Q.B."/>
            <person name="Li W."/>
            <person name="Chen H.Y."/>
            <person name="Chen S.E."/>
            <person name="Zhou L.G."/>
            <person name="Ni X.B."/>
            <person name="Tian J.H."/>
            <person name="Sheng Y."/>
            <person name="Liu T."/>
            <person name="Pan Y.S."/>
            <person name="Xia L.Y."/>
            <person name="Li J."/>
            <person name="Zhao F."/>
            <person name="Cao W.C."/>
        </authorList>
    </citation>
    <scope>NUCLEOTIDE SEQUENCE</scope>
    <source>
        <strain evidence="1">Rsan-2018</strain>
    </source>
</reference>
<evidence type="ECO:0000313" key="2">
    <source>
        <dbReference type="Proteomes" id="UP000821837"/>
    </source>
</evidence>
<name>A0A9D4PY60_RHISA</name>
<dbReference type="Proteomes" id="UP000821837">
    <property type="component" value="Unassembled WGS sequence"/>
</dbReference>
<evidence type="ECO:0008006" key="3">
    <source>
        <dbReference type="Google" id="ProtNLM"/>
    </source>
</evidence>
<proteinExistence type="predicted"/>
<keyword evidence="2" id="KW-1185">Reference proteome</keyword>
<reference evidence="1" key="2">
    <citation type="submission" date="2021-09" db="EMBL/GenBank/DDBJ databases">
        <authorList>
            <person name="Jia N."/>
            <person name="Wang J."/>
            <person name="Shi W."/>
            <person name="Du L."/>
            <person name="Sun Y."/>
            <person name="Zhan W."/>
            <person name="Jiang J."/>
            <person name="Wang Q."/>
            <person name="Zhang B."/>
            <person name="Ji P."/>
            <person name="Sakyi L.B."/>
            <person name="Cui X."/>
            <person name="Yuan T."/>
            <person name="Jiang B."/>
            <person name="Yang W."/>
            <person name="Lam T.T.-Y."/>
            <person name="Chang Q."/>
            <person name="Ding S."/>
            <person name="Wang X."/>
            <person name="Zhu J."/>
            <person name="Ruan X."/>
            <person name="Zhao L."/>
            <person name="Wei J."/>
            <person name="Que T."/>
            <person name="Du C."/>
            <person name="Cheng J."/>
            <person name="Dai P."/>
            <person name="Han X."/>
            <person name="Huang E."/>
            <person name="Gao Y."/>
            <person name="Liu J."/>
            <person name="Shao H."/>
            <person name="Ye R."/>
            <person name="Li L."/>
            <person name="Wei W."/>
            <person name="Wang X."/>
            <person name="Wang C."/>
            <person name="Huo Q."/>
            <person name="Li W."/>
            <person name="Guo W."/>
            <person name="Chen H."/>
            <person name="Chen S."/>
            <person name="Zhou L."/>
            <person name="Zhou L."/>
            <person name="Ni X."/>
            <person name="Tian J."/>
            <person name="Zhou Y."/>
            <person name="Sheng Y."/>
            <person name="Liu T."/>
            <person name="Pan Y."/>
            <person name="Xia L."/>
            <person name="Li J."/>
            <person name="Zhao F."/>
            <person name="Cao W."/>
        </authorList>
    </citation>
    <scope>NUCLEOTIDE SEQUENCE</scope>
    <source>
        <strain evidence="1">Rsan-2018</strain>
        <tissue evidence="1">Larvae</tissue>
    </source>
</reference>
<organism evidence="1 2">
    <name type="scientific">Rhipicephalus sanguineus</name>
    <name type="common">Brown dog tick</name>
    <name type="synonym">Ixodes sanguineus</name>
    <dbReference type="NCBI Taxonomy" id="34632"/>
    <lineage>
        <taxon>Eukaryota</taxon>
        <taxon>Metazoa</taxon>
        <taxon>Ecdysozoa</taxon>
        <taxon>Arthropoda</taxon>
        <taxon>Chelicerata</taxon>
        <taxon>Arachnida</taxon>
        <taxon>Acari</taxon>
        <taxon>Parasitiformes</taxon>
        <taxon>Ixodida</taxon>
        <taxon>Ixodoidea</taxon>
        <taxon>Ixodidae</taxon>
        <taxon>Rhipicephalinae</taxon>
        <taxon>Rhipicephalus</taxon>
        <taxon>Rhipicephalus</taxon>
    </lineage>
</organism>
<accession>A0A9D4PY60</accession>
<dbReference type="VEuPathDB" id="VectorBase:RSAN_040301"/>
<dbReference type="EMBL" id="JABSTV010001250">
    <property type="protein sequence ID" value="KAH7957826.1"/>
    <property type="molecule type" value="Genomic_DNA"/>
</dbReference>
<comment type="caution">
    <text evidence="1">The sequence shown here is derived from an EMBL/GenBank/DDBJ whole genome shotgun (WGS) entry which is preliminary data.</text>
</comment>
<dbReference type="AlphaFoldDB" id="A0A9D4PY60"/>
<sequence length="113" mass="12891">MRTFRYVDDLLVLLRRTPEKSSEKVDTIFAHFSTCFPGFSFTKELPANGQLRFLDLMLHLGAVHTCWKYAPRSEKGLLPFRPHHSKLVKLSTMKNAGLALIRLQQASLSKSSD</sequence>